<dbReference type="GO" id="GO:0042254">
    <property type="term" value="P:ribosome biogenesis"/>
    <property type="evidence" value="ECO:0007669"/>
    <property type="project" value="UniProtKB-KW"/>
</dbReference>
<evidence type="ECO:0000256" key="4">
    <source>
        <dbReference type="ARBA" id="ARBA00022517"/>
    </source>
</evidence>
<protein>
    <recommendedName>
        <fullName evidence="3">Large ribosomal RNA subunit accumulation protein YceD</fullName>
    </recommendedName>
    <alternativeName>
        <fullName evidence="5">23S rRNA accumulation protein YceD</fullName>
    </alternativeName>
</protein>
<comment type="similarity">
    <text evidence="2">Belongs to the DUF177 domain family.</text>
</comment>
<dbReference type="PANTHER" id="PTHR38099:SF1">
    <property type="entry name" value="LARGE RIBOSOMAL RNA SUBUNIT ACCUMULATION PROTEIN YCED"/>
    <property type="match status" value="1"/>
</dbReference>
<evidence type="ECO:0000313" key="7">
    <source>
        <dbReference type="Proteomes" id="UP000237839"/>
    </source>
</evidence>
<evidence type="ECO:0000256" key="1">
    <source>
        <dbReference type="ARBA" id="ARBA00002868"/>
    </source>
</evidence>
<sequence length="165" mass="18016">MLIIDAFAFCRNSEQQTGKLKLSELARLRAECVSDDGEVEWTLVGNTHTIGYPSLQLTVTGTVQLVCQRCLTPYVFQISSDAKMLLAKDEQAADELDTSLEDDGIEVIVGSKAFDIIALIEDEALLAIPLSPKHEVCPSKEKLDAFATAKKVSPFAALKDQLSKN</sequence>
<gene>
    <name evidence="6" type="ORF">S2091_3125</name>
</gene>
<dbReference type="Pfam" id="PF02620">
    <property type="entry name" value="YceD"/>
    <property type="match status" value="1"/>
</dbReference>
<accession>A0A2S9GWW4</accession>
<evidence type="ECO:0000256" key="2">
    <source>
        <dbReference type="ARBA" id="ARBA00010740"/>
    </source>
</evidence>
<dbReference type="PANTHER" id="PTHR38099">
    <property type="entry name" value="LARGE RIBOSOMAL RNA SUBUNIT ACCUMULATION PROTEIN YCED"/>
    <property type="match status" value="1"/>
</dbReference>
<name>A0A2S9GWW4_9BURK</name>
<dbReference type="Proteomes" id="UP000237839">
    <property type="component" value="Unassembled WGS sequence"/>
</dbReference>
<dbReference type="GO" id="GO:0005829">
    <property type="term" value="C:cytosol"/>
    <property type="evidence" value="ECO:0007669"/>
    <property type="project" value="TreeGrafter"/>
</dbReference>
<dbReference type="AlphaFoldDB" id="A0A2S9GWW4"/>
<dbReference type="EMBL" id="PUGF01000015">
    <property type="protein sequence ID" value="PRC92209.1"/>
    <property type="molecule type" value="Genomic_DNA"/>
</dbReference>
<comment type="function">
    <text evidence="1">Plays a role in synthesis, processing and/or stability of 23S rRNA.</text>
</comment>
<reference evidence="6 7" key="1">
    <citation type="submission" date="2018-02" db="EMBL/GenBank/DDBJ databases">
        <title>Solimicrobium silvestre gen. nov., sp. nov., isolated from alpine forest soil.</title>
        <authorList>
            <person name="Margesin R."/>
            <person name="Albuquerque L."/>
            <person name="Zhang D.-C."/>
            <person name="Froufe H.J.C."/>
            <person name="Severino R."/>
            <person name="Roxo I."/>
            <person name="Egas C."/>
            <person name="Da Costa M.S."/>
        </authorList>
    </citation>
    <scope>NUCLEOTIDE SEQUENCE [LARGE SCALE GENOMIC DNA]</scope>
    <source>
        <strain evidence="6 7">S20-91</strain>
    </source>
</reference>
<evidence type="ECO:0000256" key="5">
    <source>
        <dbReference type="ARBA" id="ARBA00031841"/>
    </source>
</evidence>
<organism evidence="6 7">
    <name type="scientific">Solimicrobium silvestre</name>
    <dbReference type="NCBI Taxonomy" id="2099400"/>
    <lineage>
        <taxon>Bacteria</taxon>
        <taxon>Pseudomonadati</taxon>
        <taxon>Pseudomonadota</taxon>
        <taxon>Betaproteobacteria</taxon>
        <taxon>Burkholderiales</taxon>
        <taxon>Oxalobacteraceae</taxon>
        <taxon>Solimicrobium</taxon>
    </lineage>
</organism>
<dbReference type="OrthoDB" id="5297600at2"/>
<dbReference type="InterPro" id="IPR003772">
    <property type="entry name" value="YceD"/>
</dbReference>
<dbReference type="InterPro" id="IPR039255">
    <property type="entry name" value="YceD_bac"/>
</dbReference>
<dbReference type="RefSeq" id="WP_105532867.1">
    <property type="nucleotide sequence ID" value="NZ_PUGF01000015.1"/>
</dbReference>
<evidence type="ECO:0000256" key="3">
    <source>
        <dbReference type="ARBA" id="ARBA00015716"/>
    </source>
</evidence>
<evidence type="ECO:0000313" key="6">
    <source>
        <dbReference type="EMBL" id="PRC92209.1"/>
    </source>
</evidence>
<comment type="caution">
    <text evidence="6">The sequence shown here is derived from an EMBL/GenBank/DDBJ whole genome shotgun (WGS) entry which is preliminary data.</text>
</comment>
<keyword evidence="4" id="KW-0690">Ribosome biogenesis</keyword>
<keyword evidence="7" id="KW-1185">Reference proteome</keyword>
<proteinExistence type="inferred from homology"/>